<reference evidence="3 4" key="1">
    <citation type="submission" date="2019-05" db="EMBL/GenBank/DDBJ databases">
        <title>Draft genome sequence of Actinomadura geliboluensis A8036.</title>
        <authorList>
            <person name="Saricaoglu S."/>
            <person name="Isik K."/>
        </authorList>
    </citation>
    <scope>NUCLEOTIDE SEQUENCE [LARGE SCALE GENOMIC DNA]</scope>
    <source>
        <strain evidence="3 4">A8036</strain>
    </source>
</reference>
<feature type="non-terminal residue" evidence="3">
    <location>
        <position position="1"/>
    </location>
</feature>
<organism evidence="3 4">
    <name type="scientific">Actinomadura geliboluensis</name>
    <dbReference type="NCBI Taxonomy" id="882440"/>
    <lineage>
        <taxon>Bacteria</taxon>
        <taxon>Bacillati</taxon>
        <taxon>Actinomycetota</taxon>
        <taxon>Actinomycetes</taxon>
        <taxon>Streptosporangiales</taxon>
        <taxon>Thermomonosporaceae</taxon>
        <taxon>Actinomadura</taxon>
    </lineage>
</organism>
<dbReference type="PANTHER" id="PTHR22946">
    <property type="entry name" value="DIENELACTONE HYDROLASE DOMAIN-CONTAINING PROTEIN-RELATED"/>
    <property type="match status" value="1"/>
</dbReference>
<gene>
    <name evidence="3" type="ORF">ETD96_25945</name>
</gene>
<dbReference type="AlphaFoldDB" id="A0A5S4GMD0"/>
<dbReference type="RefSeq" id="WP_138639099.1">
    <property type="nucleotide sequence ID" value="NZ_VCKZ01000213.1"/>
</dbReference>
<feature type="domain" description="AB hydrolase-1" evidence="2">
    <location>
        <begin position="237"/>
        <end position="342"/>
    </location>
</feature>
<keyword evidence="4" id="KW-1185">Reference proteome</keyword>
<accession>A0A5S4GMD0</accession>
<protein>
    <submittedName>
        <fullName evidence="3">Alpha/beta fold hydrolase</fullName>
    </submittedName>
</protein>
<comment type="caution">
    <text evidence="3">The sequence shown here is derived from an EMBL/GenBank/DDBJ whole genome shotgun (WGS) entry which is preliminary data.</text>
</comment>
<dbReference type="Pfam" id="PF00561">
    <property type="entry name" value="Abhydrolase_1"/>
    <property type="match status" value="1"/>
</dbReference>
<dbReference type="OrthoDB" id="5521887at2"/>
<evidence type="ECO:0000313" key="3">
    <source>
        <dbReference type="EMBL" id="TMR34106.1"/>
    </source>
</evidence>
<dbReference type="InterPro" id="IPR011990">
    <property type="entry name" value="TPR-like_helical_dom_sf"/>
</dbReference>
<proteinExistence type="inferred from homology"/>
<dbReference type="InterPro" id="IPR029058">
    <property type="entry name" value="AB_hydrolase_fold"/>
</dbReference>
<dbReference type="PANTHER" id="PTHR22946:SF12">
    <property type="entry name" value="CONIDIAL PIGMENT BIOSYNTHESIS PROTEIN AYG1 (AFU_ORTHOLOGUE AFUA_2G17550)"/>
    <property type="match status" value="1"/>
</dbReference>
<dbReference type="EMBL" id="VCKZ01000213">
    <property type="protein sequence ID" value="TMR34106.1"/>
    <property type="molecule type" value="Genomic_DNA"/>
</dbReference>
<dbReference type="Proteomes" id="UP000305238">
    <property type="component" value="Unassembled WGS sequence"/>
</dbReference>
<evidence type="ECO:0000259" key="2">
    <source>
        <dbReference type="Pfam" id="PF00561"/>
    </source>
</evidence>
<dbReference type="SUPFAM" id="SSF53474">
    <property type="entry name" value="alpha/beta-Hydrolases"/>
    <property type="match status" value="1"/>
</dbReference>
<keyword evidence="3" id="KW-0378">Hydrolase</keyword>
<dbReference type="SUPFAM" id="SSF48452">
    <property type="entry name" value="TPR-like"/>
    <property type="match status" value="1"/>
</dbReference>
<dbReference type="InterPro" id="IPR000073">
    <property type="entry name" value="AB_hydrolase_1"/>
</dbReference>
<name>A0A5S4GMD0_9ACTN</name>
<dbReference type="InterPro" id="IPR050261">
    <property type="entry name" value="FrsA_esterase"/>
</dbReference>
<dbReference type="GO" id="GO:0016787">
    <property type="term" value="F:hydrolase activity"/>
    <property type="evidence" value="ECO:0007669"/>
    <property type="project" value="UniProtKB-KW"/>
</dbReference>
<comment type="similarity">
    <text evidence="1">Belongs to the AB hydrolase superfamily. FUS2 hydrolase family.</text>
</comment>
<sequence>DLEGDDQLEALVDAQLVECSGTDATGRMRYRLHDLVRLYALERTEVEDAEHERDAALERVLDGYRERAERVAASRWPQDWHRRAGEAPVSEYSALDWLTSERPALLALLAQGAEHEMWSLVWRLGRATCSLFHSLRVFWPEWRAAAELTYTVATHMDDDQAVGIALLERSSVQGNQGFMESAYNDASEALRIFTGGREMWWRARALRAAGMCLRDAGNLDEGQGYLIEAIDAFAEEMYLKIGRALGERGYTVLLFDGPGQGEARRRGVHARHDSEVPVAAAVDFLQRRDGVDPDRIGLIGSSLGGYYATRAAAFEHRLRACVVWGASEGIDAAKLAPGGPLAGRARQVQALFGLDDPAGLPARVAGFHLRGVPERIRCPVLILHGESDVLVPLEVAHRTFDAVGHEDKRLITYPPGTPGCTHCQLDALSVAHRDICDWLDTRLRA</sequence>
<dbReference type="Gene3D" id="3.40.50.1820">
    <property type="entry name" value="alpha/beta hydrolase"/>
    <property type="match status" value="1"/>
</dbReference>
<evidence type="ECO:0000313" key="4">
    <source>
        <dbReference type="Proteomes" id="UP000305238"/>
    </source>
</evidence>
<evidence type="ECO:0000256" key="1">
    <source>
        <dbReference type="ARBA" id="ARBA00038115"/>
    </source>
</evidence>